<accession>A0AAE1YYE8</accession>
<dbReference type="EMBL" id="JACGWO010000001">
    <property type="protein sequence ID" value="KAK4438552.1"/>
    <property type="molecule type" value="Genomic_DNA"/>
</dbReference>
<dbReference type="AlphaFoldDB" id="A0AAE1YYE8"/>
<evidence type="ECO:0000313" key="2">
    <source>
        <dbReference type="Proteomes" id="UP001293254"/>
    </source>
</evidence>
<comment type="caution">
    <text evidence="1">The sequence shown here is derived from an EMBL/GenBank/DDBJ whole genome shotgun (WGS) entry which is preliminary data.</text>
</comment>
<dbReference type="Proteomes" id="UP001293254">
    <property type="component" value="Unassembled WGS sequence"/>
</dbReference>
<reference evidence="1" key="1">
    <citation type="submission" date="2020-06" db="EMBL/GenBank/DDBJ databases">
        <authorList>
            <person name="Li T."/>
            <person name="Hu X."/>
            <person name="Zhang T."/>
            <person name="Song X."/>
            <person name="Zhang H."/>
            <person name="Dai N."/>
            <person name="Sheng W."/>
            <person name="Hou X."/>
            <person name="Wei L."/>
        </authorList>
    </citation>
    <scope>NUCLEOTIDE SEQUENCE</scope>
    <source>
        <strain evidence="1">3651</strain>
        <tissue evidence="1">Leaf</tissue>
    </source>
</reference>
<sequence>MALIYTFRSRFGLEPEATPTSLGRGSGVGVGRRVVPRSTSTGSGVGSIVALVGRHLARLKSFYLRFDLYELSFGLLCSTPKGSTSNAGLMSKDKIPTGSGLGESLSTTSTCGSPTMTLGGIAVDVPAMF</sequence>
<gene>
    <name evidence="1" type="ORF">Salat_0189700</name>
</gene>
<proteinExistence type="predicted"/>
<name>A0AAE1YYE8_9LAMI</name>
<reference evidence="1" key="2">
    <citation type="journal article" date="2024" name="Plant">
        <title>Genomic evolution and insights into agronomic trait innovations of Sesamum species.</title>
        <authorList>
            <person name="Miao H."/>
            <person name="Wang L."/>
            <person name="Qu L."/>
            <person name="Liu H."/>
            <person name="Sun Y."/>
            <person name="Le M."/>
            <person name="Wang Q."/>
            <person name="Wei S."/>
            <person name="Zheng Y."/>
            <person name="Lin W."/>
            <person name="Duan Y."/>
            <person name="Cao H."/>
            <person name="Xiong S."/>
            <person name="Wang X."/>
            <person name="Wei L."/>
            <person name="Li C."/>
            <person name="Ma Q."/>
            <person name="Ju M."/>
            <person name="Zhao R."/>
            <person name="Li G."/>
            <person name="Mu C."/>
            <person name="Tian Q."/>
            <person name="Mei H."/>
            <person name="Zhang T."/>
            <person name="Gao T."/>
            <person name="Zhang H."/>
        </authorList>
    </citation>
    <scope>NUCLEOTIDE SEQUENCE</scope>
    <source>
        <strain evidence="1">3651</strain>
    </source>
</reference>
<keyword evidence="2" id="KW-1185">Reference proteome</keyword>
<organism evidence="1 2">
    <name type="scientific">Sesamum alatum</name>
    <dbReference type="NCBI Taxonomy" id="300844"/>
    <lineage>
        <taxon>Eukaryota</taxon>
        <taxon>Viridiplantae</taxon>
        <taxon>Streptophyta</taxon>
        <taxon>Embryophyta</taxon>
        <taxon>Tracheophyta</taxon>
        <taxon>Spermatophyta</taxon>
        <taxon>Magnoliopsida</taxon>
        <taxon>eudicotyledons</taxon>
        <taxon>Gunneridae</taxon>
        <taxon>Pentapetalae</taxon>
        <taxon>asterids</taxon>
        <taxon>lamiids</taxon>
        <taxon>Lamiales</taxon>
        <taxon>Pedaliaceae</taxon>
        <taxon>Sesamum</taxon>
    </lineage>
</organism>
<protein>
    <submittedName>
        <fullName evidence="1">Uncharacterized protein</fullName>
    </submittedName>
</protein>
<evidence type="ECO:0000313" key="1">
    <source>
        <dbReference type="EMBL" id="KAK4438552.1"/>
    </source>
</evidence>